<gene>
    <name evidence="1" type="ORF">IHCLGBEB_00021</name>
</gene>
<dbReference type="AlphaFoldDB" id="A0A8F1LAI9"/>
<geneLocation type="plasmid" evidence="1">
    <name>pCTX-M-1.A</name>
</geneLocation>
<evidence type="ECO:0000313" key="1">
    <source>
        <dbReference type="EMBL" id="QWP89218.1"/>
    </source>
</evidence>
<dbReference type="EMBL" id="MW978788">
    <property type="protein sequence ID" value="QWP89218.1"/>
    <property type="molecule type" value="Genomic_DNA"/>
</dbReference>
<name>A0A8F1LAI9_ECOLX</name>
<sequence>MAQVNMSLRIDVADVRRMLYGRCKSMERNGSLASADFMPDR</sequence>
<accession>A0A8F1LAI9</accession>
<protein>
    <submittedName>
        <fullName evidence="1">Uncharacterized protein</fullName>
    </submittedName>
</protein>
<organism evidence="1">
    <name type="scientific">Escherichia coli</name>
    <dbReference type="NCBI Taxonomy" id="562"/>
    <lineage>
        <taxon>Bacteria</taxon>
        <taxon>Pseudomonadati</taxon>
        <taxon>Pseudomonadota</taxon>
        <taxon>Gammaproteobacteria</taxon>
        <taxon>Enterobacterales</taxon>
        <taxon>Enterobacteriaceae</taxon>
        <taxon>Escherichia</taxon>
    </lineage>
</organism>
<proteinExistence type="predicted"/>
<keyword evidence="1" id="KW-0614">Plasmid</keyword>
<reference evidence="1" key="1">
    <citation type="journal article" date="2021" name="Antibiotics">
        <title>Does an Antibiotic Stewardship Applied in a Pig Farm Lead to Low ESBL Prevalence?</title>
        <authorList>
            <person name="Fournier C."/>
            <person name="Nordmann P."/>
            <person name="Pittet O."/>
            <person name="Poirel L."/>
        </authorList>
    </citation>
    <scope>NUCLEOTIDE SEQUENCE</scope>
    <source>
        <plasmid evidence="1">pCTX-M-1.A</plasmid>
    </source>
</reference>